<evidence type="ECO:0000256" key="3">
    <source>
        <dbReference type="ARBA" id="ARBA00012438"/>
    </source>
</evidence>
<evidence type="ECO:0000256" key="6">
    <source>
        <dbReference type="ARBA" id="ARBA00022679"/>
    </source>
</evidence>
<name>A0AA51UDP8_9EURY</name>
<evidence type="ECO:0000313" key="17">
    <source>
        <dbReference type="Proteomes" id="UP001183006"/>
    </source>
</evidence>
<dbReference type="GO" id="GO:0005524">
    <property type="term" value="F:ATP binding"/>
    <property type="evidence" value="ECO:0007669"/>
    <property type="project" value="UniProtKB-KW"/>
</dbReference>
<dbReference type="Proteomes" id="UP001183006">
    <property type="component" value="Chromosome"/>
</dbReference>
<dbReference type="SUPFAM" id="SSF47384">
    <property type="entry name" value="Homodimeric domain of signal transducing histidine kinase"/>
    <property type="match status" value="1"/>
</dbReference>
<dbReference type="CDD" id="cd18774">
    <property type="entry name" value="PDC2_HK_sensor"/>
    <property type="match status" value="1"/>
</dbReference>
<keyword evidence="13" id="KW-0812">Transmembrane</keyword>
<dbReference type="SUPFAM" id="SSF55874">
    <property type="entry name" value="ATPase domain of HSP90 chaperone/DNA topoisomerase II/histidine kinase"/>
    <property type="match status" value="1"/>
</dbReference>
<dbReference type="Gene3D" id="3.30.450.20">
    <property type="entry name" value="PAS domain"/>
    <property type="match status" value="1"/>
</dbReference>
<keyword evidence="9" id="KW-0067">ATP-binding</keyword>
<dbReference type="Gene3D" id="1.10.287.130">
    <property type="match status" value="1"/>
</dbReference>
<evidence type="ECO:0000259" key="15">
    <source>
        <dbReference type="PROSITE" id="PS50839"/>
    </source>
</evidence>
<dbReference type="Gene3D" id="3.30.565.10">
    <property type="entry name" value="Histidine kinase-like ATPase, C-terminal domain"/>
    <property type="match status" value="1"/>
</dbReference>
<dbReference type="InterPro" id="IPR036097">
    <property type="entry name" value="HisK_dim/P_sf"/>
</dbReference>
<dbReference type="EC" id="2.7.13.3" evidence="3"/>
<dbReference type="InterPro" id="IPR006189">
    <property type="entry name" value="CHASE_dom"/>
</dbReference>
<keyword evidence="12" id="KW-0175">Coiled coil</keyword>
<keyword evidence="8 16" id="KW-0418">Kinase</keyword>
<feature type="coiled-coil region" evidence="12">
    <location>
        <begin position="322"/>
        <end position="356"/>
    </location>
</feature>
<evidence type="ECO:0000256" key="2">
    <source>
        <dbReference type="ARBA" id="ARBA00004236"/>
    </source>
</evidence>
<dbReference type="InterPro" id="IPR004358">
    <property type="entry name" value="Sig_transdc_His_kin-like_C"/>
</dbReference>
<dbReference type="InterPro" id="IPR036890">
    <property type="entry name" value="HATPase_C_sf"/>
</dbReference>
<evidence type="ECO:0000256" key="11">
    <source>
        <dbReference type="ARBA" id="ARBA00023136"/>
    </source>
</evidence>
<dbReference type="KEGG" id="mmav:RE476_07830"/>
<dbReference type="CDD" id="cd00082">
    <property type="entry name" value="HisKA"/>
    <property type="match status" value="1"/>
</dbReference>
<evidence type="ECO:0000256" key="5">
    <source>
        <dbReference type="ARBA" id="ARBA00022553"/>
    </source>
</evidence>
<dbReference type="EMBL" id="CP133594">
    <property type="protein sequence ID" value="WMW21314.1"/>
    <property type="molecule type" value="Genomic_DNA"/>
</dbReference>
<dbReference type="InterPro" id="IPR003661">
    <property type="entry name" value="HisK_dim/P_dom"/>
</dbReference>
<evidence type="ECO:0000259" key="14">
    <source>
        <dbReference type="PROSITE" id="PS50109"/>
    </source>
</evidence>
<keyword evidence="10" id="KW-0902">Two-component regulatory system</keyword>
<dbReference type="InterPro" id="IPR005467">
    <property type="entry name" value="His_kinase_dom"/>
</dbReference>
<dbReference type="CDD" id="cd18773">
    <property type="entry name" value="PDC1_HK_sensor"/>
    <property type="match status" value="1"/>
</dbReference>
<comment type="catalytic activity">
    <reaction evidence="1">
        <text>ATP + protein L-histidine = ADP + protein N-phospho-L-histidine.</text>
        <dbReference type="EC" id="2.7.13.3"/>
    </reaction>
</comment>
<feature type="domain" description="CHASE" evidence="15">
    <location>
        <begin position="127"/>
        <end position="211"/>
    </location>
</feature>
<dbReference type="PROSITE" id="PS50839">
    <property type="entry name" value="CHASE"/>
    <property type="match status" value="1"/>
</dbReference>
<dbReference type="Pfam" id="PF00512">
    <property type="entry name" value="HisKA"/>
    <property type="match status" value="1"/>
</dbReference>
<dbReference type="PANTHER" id="PTHR43711">
    <property type="entry name" value="TWO-COMPONENT HISTIDINE KINASE"/>
    <property type="match status" value="1"/>
</dbReference>
<evidence type="ECO:0000256" key="1">
    <source>
        <dbReference type="ARBA" id="ARBA00000085"/>
    </source>
</evidence>
<dbReference type="InterPro" id="IPR050736">
    <property type="entry name" value="Sensor_HK_Regulatory"/>
</dbReference>
<dbReference type="InterPro" id="IPR003594">
    <property type="entry name" value="HATPase_dom"/>
</dbReference>
<keyword evidence="13" id="KW-1133">Transmembrane helix</keyword>
<comment type="subcellular location">
    <subcellularLocation>
        <location evidence="2">Cell membrane</location>
    </subcellularLocation>
</comment>
<dbReference type="CDD" id="cd16922">
    <property type="entry name" value="HATPase_EvgS-ArcB-TorS-like"/>
    <property type="match status" value="1"/>
</dbReference>
<evidence type="ECO:0000256" key="10">
    <source>
        <dbReference type="ARBA" id="ARBA00023012"/>
    </source>
</evidence>
<dbReference type="AlphaFoldDB" id="A0AA51UDP8"/>
<dbReference type="FunFam" id="1.10.287.130:FF:000001">
    <property type="entry name" value="Two-component sensor histidine kinase"/>
    <property type="match status" value="1"/>
</dbReference>
<feature type="domain" description="Histidine kinase" evidence="14">
    <location>
        <begin position="363"/>
        <end position="581"/>
    </location>
</feature>
<dbReference type="RefSeq" id="WP_309307099.1">
    <property type="nucleotide sequence ID" value="NZ_CP133594.1"/>
</dbReference>
<keyword evidence="4" id="KW-1003">Cell membrane</keyword>
<keyword evidence="6" id="KW-0808">Transferase</keyword>
<dbReference type="SMART" id="SM00388">
    <property type="entry name" value="HisKA"/>
    <property type="match status" value="1"/>
</dbReference>
<keyword evidence="5" id="KW-0597">Phosphoprotein</keyword>
<dbReference type="GeneID" id="84230041"/>
<organism evidence="16 17">
    <name type="scientific">Methanolobus mangrovi</name>
    <dbReference type="NCBI Taxonomy" id="3072977"/>
    <lineage>
        <taxon>Archaea</taxon>
        <taxon>Methanobacteriati</taxon>
        <taxon>Methanobacteriota</taxon>
        <taxon>Stenosarchaea group</taxon>
        <taxon>Methanomicrobia</taxon>
        <taxon>Methanosarcinales</taxon>
        <taxon>Methanosarcinaceae</taxon>
        <taxon>Methanolobus</taxon>
    </lineage>
</organism>
<sequence>MWNRKSRWNLILFAAVVLLLISSIVFLWMKTNMEVRSVVEEQYQNQQLLLTRHLSDSIERSLNEKVLLLEVIAKKDTGVPPDNFASDLKSVYDVASMFYVVEYVSENGTIVSGYPDEYVPVGLNLYEENQYRAFERIKETGEVYITEPLKLMEGNYGSFIWVPVYGGGEFRGAFIAIIRESDLKSRYVVESNSSSYVYLLDERGRLLFDGSGHYERGTDYTELLTSISPDLLYIISEQVNGTEGSGKYLVLDNGSIYEERLVSYSPINWYNQKWSLAITSPSSEVDRLMVSVYLKLFIVVAVSILFIIFVSSFIVVILFNWSRSLEKEVDDKTQELKESNESLRSANKKLKELDRLKTEFLSIVSHELKTPLTAMKTSSEFLREDETCDVSLRRQMLDIIIRNIDRQSRMVDDLLDVSRIESNRMRFHKDPVDIEDAIKLSLEVLDNIIREKNMTILVEVPDDLLLINTDKDKLVQVFVNLLNNAVKFSKNNGKVTITVEDDNGSVKVSVSDNGIGMGPDELERIFDKFYQIDSTSTRKVGGTGLGLSIVKGIIEGQGGTITAISEAGKGSTFVFTLKKEDIEEYQ</sequence>
<feature type="transmembrane region" description="Helical" evidence="13">
    <location>
        <begin position="292"/>
        <end position="319"/>
    </location>
</feature>
<evidence type="ECO:0000313" key="16">
    <source>
        <dbReference type="EMBL" id="WMW21314.1"/>
    </source>
</evidence>
<dbReference type="GO" id="GO:0000155">
    <property type="term" value="F:phosphorelay sensor kinase activity"/>
    <property type="evidence" value="ECO:0007669"/>
    <property type="project" value="InterPro"/>
</dbReference>
<dbReference type="FunFam" id="3.30.565.10:FF:000023">
    <property type="entry name" value="PAS domain-containing sensor histidine kinase"/>
    <property type="match status" value="1"/>
</dbReference>
<evidence type="ECO:0000256" key="12">
    <source>
        <dbReference type="SAM" id="Coils"/>
    </source>
</evidence>
<dbReference type="PROSITE" id="PS50109">
    <property type="entry name" value="HIS_KIN"/>
    <property type="match status" value="1"/>
</dbReference>
<dbReference type="PANTHER" id="PTHR43711:SF1">
    <property type="entry name" value="HISTIDINE KINASE 1"/>
    <property type="match status" value="1"/>
</dbReference>
<dbReference type="SMART" id="SM00387">
    <property type="entry name" value="HATPase_c"/>
    <property type="match status" value="1"/>
</dbReference>
<gene>
    <name evidence="16" type="ORF">RE476_07830</name>
</gene>
<evidence type="ECO:0000256" key="13">
    <source>
        <dbReference type="SAM" id="Phobius"/>
    </source>
</evidence>
<dbReference type="PRINTS" id="PR00344">
    <property type="entry name" value="BCTRLSENSOR"/>
</dbReference>
<evidence type="ECO:0000256" key="7">
    <source>
        <dbReference type="ARBA" id="ARBA00022741"/>
    </source>
</evidence>
<keyword evidence="7" id="KW-0547">Nucleotide-binding</keyword>
<evidence type="ECO:0000256" key="9">
    <source>
        <dbReference type="ARBA" id="ARBA00022840"/>
    </source>
</evidence>
<dbReference type="Pfam" id="PF02518">
    <property type="entry name" value="HATPase_c"/>
    <property type="match status" value="1"/>
</dbReference>
<reference evidence="16" key="1">
    <citation type="submission" date="2023-08" db="EMBL/GenBank/DDBJ databases">
        <title>Methanolobus mangrovi sp. nov. and Methanolobus sediminis sp. nov, two novel methylotrophic methanogens isolated from mangrove sediments in China.</title>
        <authorList>
            <person name="Zhou J."/>
        </authorList>
    </citation>
    <scope>NUCLEOTIDE SEQUENCE</scope>
    <source>
        <strain evidence="16">FTZ2</strain>
    </source>
</reference>
<keyword evidence="17" id="KW-1185">Reference proteome</keyword>
<protein>
    <recommendedName>
        <fullName evidence="3">histidine kinase</fullName>
        <ecNumber evidence="3">2.7.13.3</ecNumber>
    </recommendedName>
</protein>
<proteinExistence type="predicted"/>
<accession>A0AA51UDP8</accession>
<evidence type="ECO:0000256" key="4">
    <source>
        <dbReference type="ARBA" id="ARBA00022475"/>
    </source>
</evidence>
<evidence type="ECO:0000256" key="8">
    <source>
        <dbReference type="ARBA" id="ARBA00022777"/>
    </source>
</evidence>
<dbReference type="GO" id="GO:0005886">
    <property type="term" value="C:plasma membrane"/>
    <property type="evidence" value="ECO:0007669"/>
    <property type="project" value="UniProtKB-SubCell"/>
</dbReference>
<keyword evidence="11 13" id="KW-0472">Membrane</keyword>